<sequence>MVVESPVSEARLRAMFAAVDAVLRQNEEVGAYNQTL</sequence>
<protein>
    <submittedName>
        <fullName evidence="1">Uncharacterized protein</fullName>
    </submittedName>
</protein>
<comment type="caution">
    <text evidence="1">The sequence shown here is derived from an EMBL/GenBank/DDBJ whole genome shotgun (WGS) entry which is preliminary data.</text>
</comment>
<dbReference type="EMBL" id="BPQM01000126">
    <property type="protein sequence ID" value="GJD81117.1"/>
    <property type="molecule type" value="Genomic_DNA"/>
</dbReference>
<evidence type="ECO:0000313" key="2">
    <source>
        <dbReference type="Proteomes" id="UP001055108"/>
    </source>
</evidence>
<evidence type="ECO:0000313" key="1">
    <source>
        <dbReference type="EMBL" id="GJD81117.1"/>
    </source>
</evidence>
<name>A0AA37HS91_9HYPH</name>
<organism evidence="1 2">
    <name type="scientific">Methylobacterium gregans</name>
    <dbReference type="NCBI Taxonomy" id="374424"/>
    <lineage>
        <taxon>Bacteria</taxon>
        <taxon>Pseudomonadati</taxon>
        <taxon>Pseudomonadota</taxon>
        <taxon>Alphaproteobacteria</taxon>
        <taxon>Hyphomicrobiales</taxon>
        <taxon>Methylobacteriaceae</taxon>
        <taxon>Methylobacterium</taxon>
    </lineage>
</organism>
<reference evidence="1" key="1">
    <citation type="journal article" date="2016" name="Front. Microbiol.">
        <title>Genome Sequence of the Piezophilic, Mesophilic Sulfate-Reducing Bacterium Desulfovibrio indicus J2T.</title>
        <authorList>
            <person name="Cao J."/>
            <person name="Maignien L."/>
            <person name="Shao Z."/>
            <person name="Alain K."/>
            <person name="Jebbar M."/>
        </authorList>
    </citation>
    <scope>NUCLEOTIDE SEQUENCE</scope>
    <source>
        <strain evidence="1">NBRC 103626</strain>
    </source>
</reference>
<dbReference type="Proteomes" id="UP001055108">
    <property type="component" value="Unassembled WGS sequence"/>
</dbReference>
<accession>A0AA37HS91</accession>
<reference evidence="1" key="2">
    <citation type="submission" date="2021-08" db="EMBL/GenBank/DDBJ databases">
        <authorList>
            <person name="Tani A."/>
            <person name="Ola A."/>
            <person name="Ogura Y."/>
            <person name="Katsura K."/>
            <person name="Hayashi T."/>
        </authorList>
    </citation>
    <scope>NUCLEOTIDE SEQUENCE</scope>
    <source>
        <strain evidence="1">NBRC 103626</strain>
    </source>
</reference>
<gene>
    <name evidence="1" type="ORF">NBEOAGPD_4362</name>
</gene>
<keyword evidence="2" id="KW-1185">Reference proteome</keyword>
<dbReference type="AlphaFoldDB" id="A0AA37HS91"/>
<proteinExistence type="predicted"/>